<sequence length="145" mass="15116">MKKRISVFFLLVLAFLLCAAGCASATAPVVKVGKESIPSLYSVVGEKKITGTSTGVGTGGAEVELTYQGVSLEELNSYIEALVSDGYMVTQEAQASGTAQSYQIGKEASSDGYIILISFLFENGGSTVIHYTVAQGTIMPETVTG</sequence>
<reference evidence="2" key="1">
    <citation type="submission" date="2023-02" db="EMBL/GenBank/DDBJ databases">
        <title>Gut commensal Christensenella minuta modulates host metabolism via a new class of secondary bile acids.</title>
        <authorList>
            <person name="Liu C."/>
        </authorList>
    </citation>
    <scope>NUCLEOTIDE SEQUENCE</scope>
    <source>
        <strain evidence="2">CA70</strain>
    </source>
</reference>
<gene>
    <name evidence="2" type="ORF">PUP29_06480</name>
</gene>
<evidence type="ECO:0000313" key="2">
    <source>
        <dbReference type="EMBL" id="XCC61186.1"/>
    </source>
</evidence>
<keyword evidence="1" id="KW-0732">Signal</keyword>
<proteinExistence type="predicted"/>
<feature type="signal peptide" evidence="1">
    <location>
        <begin position="1"/>
        <end position="25"/>
    </location>
</feature>
<organism evidence="2">
    <name type="scientific">Christensenella massiliensis</name>
    <dbReference type="NCBI Taxonomy" id="1805714"/>
    <lineage>
        <taxon>Bacteria</taxon>
        <taxon>Bacillati</taxon>
        <taxon>Bacillota</taxon>
        <taxon>Clostridia</taxon>
        <taxon>Christensenellales</taxon>
        <taxon>Christensenellaceae</taxon>
        <taxon>Christensenella</taxon>
    </lineage>
</organism>
<dbReference type="RefSeq" id="WP_353422730.1">
    <property type="nucleotide sequence ID" value="NZ_CP117826.1"/>
</dbReference>
<evidence type="ECO:0008006" key="3">
    <source>
        <dbReference type="Google" id="ProtNLM"/>
    </source>
</evidence>
<evidence type="ECO:0000256" key="1">
    <source>
        <dbReference type="SAM" id="SignalP"/>
    </source>
</evidence>
<dbReference type="EMBL" id="CP117826">
    <property type="protein sequence ID" value="XCC61186.1"/>
    <property type="molecule type" value="Genomic_DNA"/>
</dbReference>
<name>A0AAU8A5S9_9FIRM</name>
<protein>
    <recommendedName>
        <fullName evidence="3">DUF4430 domain-containing protein</fullName>
    </recommendedName>
</protein>
<dbReference type="AlphaFoldDB" id="A0AAU8A5S9"/>
<feature type="chain" id="PRO_5043414591" description="DUF4430 domain-containing protein" evidence="1">
    <location>
        <begin position="26"/>
        <end position="145"/>
    </location>
</feature>
<accession>A0AAU8A5S9</accession>